<evidence type="ECO:0000313" key="3">
    <source>
        <dbReference type="Proteomes" id="UP000694240"/>
    </source>
</evidence>
<feature type="chain" id="PRO_5035918515" evidence="1">
    <location>
        <begin position="30"/>
        <end position="103"/>
    </location>
</feature>
<evidence type="ECO:0000256" key="1">
    <source>
        <dbReference type="SAM" id="SignalP"/>
    </source>
</evidence>
<keyword evidence="3" id="KW-1185">Reference proteome</keyword>
<organism evidence="2 3">
    <name type="scientific">Arabidopsis thaliana x Arabidopsis arenosa</name>
    <dbReference type="NCBI Taxonomy" id="1240361"/>
    <lineage>
        <taxon>Eukaryota</taxon>
        <taxon>Viridiplantae</taxon>
        <taxon>Streptophyta</taxon>
        <taxon>Embryophyta</taxon>
        <taxon>Tracheophyta</taxon>
        <taxon>Spermatophyta</taxon>
        <taxon>Magnoliopsida</taxon>
        <taxon>eudicotyledons</taxon>
        <taxon>Gunneridae</taxon>
        <taxon>Pentapetalae</taxon>
        <taxon>rosids</taxon>
        <taxon>malvids</taxon>
        <taxon>Brassicales</taxon>
        <taxon>Brassicaceae</taxon>
        <taxon>Camelineae</taxon>
        <taxon>Arabidopsis</taxon>
    </lineage>
</organism>
<keyword evidence="1" id="KW-0732">Signal</keyword>
<sequence>MATLKTTIFIIFVLYISCTLFANIFGVQADASCLTKRECELRCSDDEAQCILGQCQCPHLKVEIEPTKAIRCKTDRDCPDSHQCPKDYYYACLNNGECTCISI</sequence>
<name>A0A8T2C7S8_9BRAS</name>
<reference evidence="2 3" key="1">
    <citation type="submission" date="2020-12" db="EMBL/GenBank/DDBJ databases">
        <title>Concerted genomic and epigenomic changes stabilize Arabidopsis allopolyploids.</title>
        <authorList>
            <person name="Chen Z."/>
        </authorList>
    </citation>
    <scope>NUCLEOTIDE SEQUENCE [LARGE SCALE GENOMIC DNA]</scope>
    <source>
        <strain evidence="2">Allo738</strain>
        <tissue evidence="2">Leaf</tissue>
    </source>
</reference>
<comment type="caution">
    <text evidence="2">The sequence shown here is derived from an EMBL/GenBank/DDBJ whole genome shotgun (WGS) entry which is preliminary data.</text>
</comment>
<gene>
    <name evidence="2" type="ORF">ISN45_Aa01g030970</name>
</gene>
<dbReference type="Proteomes" id="UP000694240">
    <property type="component" value="Chromosome 6"/>
</dbReference>
<accession>A0A8T2C7S8</accession>
<dbReference type="EMBL" id="JAEFBK010000006">
    <property type="protein sequence ID" value="KAG7594336.1"/>
    <property type="molecule type" value="Genomic_DNA"/>
</dbReference>
<dbReference type="AlphaFoldDB" id="A0A8T2C7S8"/>
<evidence type="ECO:0000313" key="2">
    <source>
        <dbReference type="EMBL" id="KAG7594336.1"/>
    </source>
</evidence>
<feature type="signal peptide" evidence="1">
    <location>
        <begin position="1"/>
        <end position="29"/>
    </location>
</feature>
<protein>
    <submittedName>
        <fullName evidence="2">Uncharacterized protein</fullName>
    </submittedName>
</protein>
<proteinExistence type="predicted"/>